<dbReference type="EMBL" id="SPDV01000007">
    <property type="protein sequence ID" value="TFI59407.1"/>
    <property type="molecule type" value="Genomic_DNA"/>
</dbReference>
<sequence>MIVIAALLAFAVPAAPLRVSDLESTFEVTVAPGRSGCTIAFDRRRFDRQGYEEELARFVRKRGATRAVVRSDRRTPLLCLQDVVEALTRAGVRDVSGVEDEPR</sequence>
<comment type="caution">
    <text evidence="1">The sequence shown here is derived from an EMBL/GenBank/DDBJ whole genome shotgun (WGS) entry which is preliminary data.</text>
</comment>
<name>A0A4Y8ZVA3_9SPHN</name>
<dbReference type="Proteomes" id="UP000298213">
    <property type="component" value="Unassembled WGS sequence"/>
</dbReference>
<accession>A0A4Y8ZVA3</accession>
<dbReference type="AlphaFoldDB" id="A0A4Y8ZVA3"/>
<organism evidence="1 2">
    <name type="scientific">Sphingomonas parva</name>
    <dbReference type="NCBI Taxonomy" id="2555898"/>
    <lineage>
        <taxon>Bacteria</taxon>
        <taxon>Pseudomonadati</taxon>
        <taxon>Pseudomonadota</taxon>
        <taxon>Alphaproteobacteria</taxon>
        <taxon>Sphingomonadales</taxon>
        <taxon>Sphingomonadaceae</taxon>
        <taxon>Sphingomonas</taxon>
    </lineage>
</organism>
<proteinExistence type="predicted"/>
<evidence type="ECO:0000313" key="1">
    <source>
        <dbReference type="EMBL" id="TFI59407.1"/>
    </source>
</evidence>
<reference evidence="1 2" key="1">
    <citation type="submission" date="2019-03" db="EMBL/GenBank/DDBJ databases">
        <title>Genome sequence of Sphingomonas sp. 17J27-24.</title>
        <authorList>
            <person name="Kim M."/>
            <person name="Maeng S."/>
            <person name="Sathiyaraj S."/>
        </authorList>
    </citation>
    <scope>NUCLEOTIDE SEQUENCE [LARGE SCALE GENOMIC DNA]</scope>
    <source>
        <strain evidence="1 2">17J27-24</strain>
    </source>
</reference>
<dbReference type="RefSeq" id="WP_135084047.1">
    <property type="nucleotide sequence ID" value="NZ_SPDV01000007.1"/>
</dbReference>
<keyword evidence="2" id="KW-1185">Reference proteome</keyword>
<gene>
    <name evidence="1" type="ORF">E2493_04210</name>
</gene>
<evidence type="ECO:0000313" key="2">
    <source>
        <dbReference type="Proteomes" id="UP000298213"/>
    </source>
</evidence>
<protein>
    <recommendedName>
        <fullName evidence="3">Biopolymer transporter ExbD</fullName>
    </recommendedName>
</protein>
<evidence type="ECO:0008006" key="3">
    <source>
        <dbReference type="Google" id="ProtNLM"/>
    </source>
</evidence>